<sequence length="330" mass="35920">MCVDNQYITFYRFGSPSDVLKVEERSITAPQRGEVLVRMTARPINPSDLIPIGGAYSHRISLPGIPGYEGVGIVEAVGEDVPQELIGKRVLPLRGEGTWQRFVKAPAAWAIAIPDTLGDDMAAQLYINPVTAWVICRQILGLKPGDVLIVNACGSSLGRIFAQLSRCFGVRLIAVTRNDRHTKELLRLGAMRVINENELDLLPTIMELTGGLGVNAAVDMVGGEPGTELACCVGGNGIFVTLGLLSGISLNWVEIKRRTNASATMFHLRHWNEAVSAQGWQDTFRELISLVQAGKLSLLPPRSRFELCQVDAAVREAEANEGKQGKCFLM</sequence>
<keyword evidence="5" id="KW-1185">Reference proteome</keyword>
<dbReference type="InterPro" id="IPR020843">
    <property type="entry name" value="ER"/>
</dbReference>
<evidence type="ECO:0000256" key="2">
    <source>
        <dbReference type="ARBA" id="ARBA00023002"/>
    </source>
</evidence>
<organism evidence="4 5">
    <name type="scientific">Paenibacillus lentus</name>
    <dbReference type="NCBI Taxonomy" id="1338368"/>
    <lineage>
        <taxon>Bacteria</taxon>
        <taxon>Bacillati</taxon>
        <taxon>Bacillota</taxon>
        <taxon>Bacilli</taxon>
        <taxon>Bacillales</taxon>
        <taxon>Paenibacillaceae</taxon>
        <taxon>Paenibacillus</taxon>
    </lineage>
</organism>
<dbReference type="AlphaFoldDB" id="A0A3Q8S687"/>
<dbReference type="Gene3D" id="3.90.180.10">
    <property type="entry name" value="Medium-chain alcohol dehydrogenases, catalytic domain"/>
    <property type="match status" value="1"/>
</dbReference>
<dbReference type="InterPro" id="IPR013149">
    <property type="entry name" value="ADH-like_C"/>
</dbReference>
<dbReference type="SMART" id="SM00829">
    <property type="entry name" value="PKS_ER"/>
    <property type="match status" value="1"/>
</dbReference>
<dbReference type="InterPro" id="IPR011032">
    <property type="entry name" value="GroES-like_sf"/>
</dbReference>
<evidence type="ECO:0000313" key="4">
    <source>
        <dbReference type="EMBL" id="AZK48257.1"/>
    </source>
</evidence>
<keyword evidence="1" id="KW-0521">NADP</keyword>
<gene>
    <name evidence="4" type="ORF">EIM92_20490</name>
</gene>
<protein>
    <submittedName>
        <fullName evidence="4">Alcohol dehydrogenase</fullName>
    </submittedName>
</protein>
<dbReference type="Gene3D" id="3.40.50.720">
    <property type="entry name" value="NAD(P)-binding Rossmann-like Domain"/>
    <property type="match status" value="1"/>
</dbReference>
<dbReference type="SUPFAM" id="SSF51735">
    <property type="entry name" value="NAD(P)-binding Rossmann-fold domains"/>
    <property type="match status" value="1"/>
</dbReference>
<name>A0A3Q8S687_9BACL</name>
<dbReference type="Pfam" id="PF08240">
    <property type="entry name" value="ADH_N"/>
    <property type="match status" value="1"/>
</dbReference>
<dbReference type="SUPFAM" id="SSF50129">
    <property type="entry name" value="GroES-like"/>
    <property type="match status" value="1"/>
</dbReference>
<dbReference type="InterPro" id="IPR013154">
    <property type="entry name" value="ADH-like_N"/>
</dbReference>
<keyword evidence="2" id="KW-0560">Oxidoreductase</keyword>
<dbReference type="EMBL" id="CP034248">
    <property type="protein sequence ID" value="AZK48257.1"/>
    <property type="molecule type" value="Genomic_DNA"/>
</dbReference>
<feature type="domain" description="Enoyl reductase (ER)" evidence="3">
    <location>
        <begin position="15"/>
        <end position="329"/>
    </location>
</feature>
<dbReference type="GO" id="GO:0070402">
    <property type="term" value="F:NADPH binding"/>
    <property type="evidence" value="ECO:0007669"/>
    <property type="project" value="TreeGrafter"/>
</dbReference>
<evidence type="ECO:0000256" key="1">
    <source>
        <dbReference type="ARBA" id="ARBA00022857"/>
    </source>
</evidence>
<dbReference type="OrthoDB" id="9787435at2"/>
<dbReference type="PANTHER" id="PTHR48106">
    <property type="entry name" value="QUINONE OXIDOREDUCTASE PIG3-RELATED"/>
    <property type="match status" value="1"/>
</dbReference>
<evidence type="ECO:0000259" key="3">
    <source>
        <dbReference type="SMART" id="SM00829"/>
    </source>
</evidence>
<evidence type="ECO:0000313" key="5">
    <source>
        <dbReference type="Proteomes" id="UP000273145"/>
    </source>
</evidence>
<dbReference type="Pfam" id="PF00107">
    <property type="entry name" value="ADH_zinc_N"/>
    <property type="match status" value="1"/>
</dbReference>
<dbReference type="GO" id="GO:0016651">
    <property type="term" value="F:oxidoreductase activity, acting on NAD(P)H"/>
    <property type="evidence" value="ECO:0007669"/>
    <property type="project" value="TreeGrafter"/>
</dbReference>
<dbReference type="Proteomes" id="UP000273145">
    <property type="component" value="Chromosome"/>
</dbReference>
<dbReference type="CDD" id="cd05282">
    <property type="entry name" value="ETR_like"/>
    <property type="match status" value="1"/>
</dbReference>
<reference evidence="4 5" key="1">
    <citation type="submission" date="2018-11" db="EMBL/GenBank/DDBJ databases">
        <title>Genome sequencing of Paenibacillus lentus DSM25539(T).</title>
        <authorList>
            <person name="Kook J.-K."/>
            <person name="Park S.-N."/>
            <person name="Lim Y.K."/>
        </authorList>
    </citation>
    <scope>NUCLEOTIDE SEQUENCE [LARGE SCALE GENOMIC DNA]</scope>
    <source>
        <strain evidence="4 5">DSM 25539</strain>
    </source>
</reference>
<dbReference type="InterPro" id="IPR036291">
    <property type="entry name" value="NAD(P)-bd_dom_sf"/>
</dbReference>
<accession>A0A3Q8S687</accession>
<dbReference type="PANTHER" id="PTHR48106:SF2">
    <property type="entry name" value="ZN2+-BINDING DEHYDROGENASE"/>
    <property type="match status" value="1"/>
</dbReference>
<dbReference type="KEGG" id="plen:EIM92_20490"/>
<proteinExistence type="predicted"/>